<organism evidence="1 2">
    <name type="scientific">Ancylostoma ceylanicum</name>
    <dbReference type="NCBI Taxonomy" id="53326"/>
    <lineage>
        <taxon>Eukaryota</taxon>
        <taxon>Metazoa</taxon>
        <taxon>Ecdysozoa</taxon>
        <taxon>Nematoda</taxon>
        <taxon>Chromadorea</taxon>
        <taxon>Rhabditida</taxon>
        <taxon>Rhabditina</taxon>
        <taxon>Rhabditomorpha</taxon>
        <taxon>Strongyloidea</taxon>
        <taxon>Ancylostomatidae</taxon>
        <taxon>Ancylostomatinae</taxon>
        <taxon>Ancylostoma</taxon>
    </lineage>
</organism>
<protein>
    <submittedName>
        <fullName evidence="1">Uncharacterized protein</fullName>
    </submittedName>
</protein>
<gene>
    <name evidence="1" type="primary">Acey_s1298.g3811</name>
    <name evidence="1" type="ORF">Y032_1298g3811</name>
</gene>
<dbReference type="Proteomes" id="UP000024635">
    <property type="component" value="Unassembled WGS sequence"/>
</dbReference>
<accession>A0A016W4X3</accession>
<dbReference type="EMBL" id="JARK01000897">
    <property type="protein sequence ID" value="EYC34889.1"/>
    <property type="molecule type" value="Genomic_DNA"/>
</dbReference>
<proteinExistence type="predicted"/>
<sequence>MFSSRFCVDWYLVTGRIFTAKLGMPIDVNALTGILIALTAPLPFAHCLAGTGENAHYSILTNRHSELRSEDSSCSQVSVDAES</sequence>
<keyword evidence="2" id="KW-1185">Reference proteome</keyword>
<dbReference type="AlphaFoldDB" id="A0A016W4X3"/>
<evidence type="ECO:0000313" key="2">
    <source>
        <dbReference type="Proteomes" id="UP000024635"/>
    </source>
</evidence>
<comment type="caution">
    <text evidence="1">The sequence shown here is derived from an EMBL/GenBank/DDBJ whole genome shotgun (WGS) entry which is preliminary data.</text>
</comment>
<reference evidence="2" key="1">
    <citation type="journal article" date="2015" name="Nat. Genet.">
        <title>The genome and transcriptome of the zoonotic hookworm Ancylostoma ceylanicum identify infection-specific gene families.</title>
        <authorList>
            <person name="Schwarz E.M."/>
            <person name="Hu Y."/>
            <person name="Antoshechkin I."/>
            <person name="Miller M.M."/>
            <person name="Sternberg P.W."/>
            <person name="Aroian R.V."/>
        </authorList>
    </citation>
    <scope>NUCLEOTIDE SEQUENCE</scope>
    <source>
        <strain evidence="2">HY135</strain>
    </source>
</reference>
<name>A0A016W4X3_9BILA</name>
<evidence type="ECO:0000313" key="1">
    <source>
        <dbReference type="EMBL" id="EYC34889.1"/>
    </source>
</evidence>